<organism evidence="1 2">
    <name type="scientific">Luedemannella helvata</name>
    <dbReference type="NCBI Taxonomy" id="349315"/>
    <lineage>
        <taxon>Bacteria</taxon>
        <taxon>Bacillati</taxon>
        <taxon>Actinomycetota</taxon>
        <taxon>Actinomycetes</taxon>
        <taxon>Micromonosporales</taxon>
        <taxon>Micromonosporaceae</taxon>
        <taxon>Luedemannella</taxon>
    </lineage>
</organism>
<accession>A0ABP4WI25</accession>
<dbReference type="RefSeq" id="WP_344081303.1">
    <property type="nucleotide sequence ID" value="NZ_BAAALS010000012.1"/>
</dbReference>
<dbReference type="Proteomes" id="UP001500655">
    <property type="component" value="Unassembled WGS sequence"/>
</dbReference>
<sequence>MADLDFFVDVVVSGTVLGVGQTDSPDDVARTLGDAFVESRTRAAMRRDYGLVEFSWGRWPGSSRWQATGFTVQAHRLASITVTEALVHRYGPFGRHPRFTQLNAELDRLGFYLQEITDQTGADYRRYWLAESRISLLVATTAYQEMIDAGDVWSISAPHPPEHVAAGKLGRQRQAVKDGLVHLFQLDEQQRWQWLDRRQPALHERTNWWLYLLLLIDQHLGDQSHRRADWAELKLWLLRQGQARAVFTEAESAEKLAYFAGDMRRAGVESVVLPSADDIVRACLDALPAGLNEVAMLDDQRDLSGLDRTQMRHSRQAKNLVNAAQWHLDAVQDAGLAAQLREWIDIKPRLV</sequence>
<protein>
    <submittedName>
        <fullName evidence="1">Uncharacterized protein</fullName>
    </submittedName>
</protein>
<keyword evidence="2" id="KW-1185">Reference proteome</keyword>
<proteinExistence type="predicted"/>
<dbReference type="EMBL" id="BAAALS010000012">
    <property type="protein sequence ID" value="GAA1755206.1"/>
    <property type="molecule type" value="Genomic_DNA"/>
</dbReference>
<gene>
    <name evidence="1" type="ORF">GCM10009681_27960</name>
</gene>
<evidence type="ECO:0000313" key="1">
    <source>
        <dbReference type="EMBL" id="GAA1755206.1"/>
    </source>
</evidence>
<name>A0ABP4WI25_9ACTN</name>
<evidence type="ECO:0000313" key="2">
    <source>
        <dbReference type="Proteomes" id="UP001500655"/>
    </source>
</evidence>
<reference evidence="2" key="1">
    <citation type="journal article" date="2019" name="Int. J. Syst. Evol. Microbiol.">
        <title>The Global Catalogue of Microorganisms (GCM) 10K type strain sequencing project: providing services to taxonomists for standard genome sequencing and annotation.</title>
        <authorList>
            <consortium name="The Broad Institute Genomics Platform"/>
            <consortium name="The Broad Institute Genome Sequencing Center for Infectious Disease"/>
            <person name="Wu L."/>
            <person name="Ma J."/>
        </authorList>
    </citation>
    <scope>NUCLEOTIDE SEQUENCE [LARGE SCALE GENOMIC DNA]</scope>
    <source>
        <strain evidence="2">JCM 13249</strain>
    </source>
</reference>
<comment type="caution">
    <text evidence="1">The sequence shown here is derived from an EMBL/GenBank/DDBJ whole genome shotgun (WGS) entry which is preliminary data.</text>
</comment>